<evidence type="ECO:0008006" key="3">
    <source>
        <dbReference type="Google" id="ProtNLM"/>
    </source>
</evidence>
<evidence type="ECO:0000313" key="2">
    <source>
        <dbReference type="Proteomes" id="UP001295423"/>
    </source>
</evidence>
<gene>
    <name evidence="1" type="ORF">CYCCA115_LOCUS15296</name>
</gene>
<comment type="caution">
    <text evidence="1">The sequence shown here is derived from an EMBL/GenBank/DDBJ whole genome shotgun (WGS) entry which is preliminary data.</text>
</comment>
<keyword evidence="2" id="KW-1185">Reference proteome</keyword>
<dbReference type="EMBL" id="CAKOGP040001869">
    <property type="protein sequence ID" value="CAJ1954704.1"/>
    <property type="molecule type" value="Genomic_DNA"/>
</dbReference>
<dbReference type="Proteomes" id="UP001295423">
    <property type="component" value="Unassembled WGS sequence"/>
</dbReference>
<accession>A0AAD2FWD7</accession>
<proteinExistence type="predicted"/>
<protein>
    <recommendedName>
        <fullName evidence="3">SnoaL-like domain-containing protein</fullName>
    </recommendedName>
</protein>
<reference evidence="1" key="1">
    <citation type="submission" date="2023-08" db="EMBL/GenBank/DDBJ databases">
        <authorList>
            <person name="Audoor S."/>
            <person name="Bilcke G."/>
        </authorList>
    </citation>
    <scope>NUCLEOTIDE SEQUENCE</scope>
</reference>
<dbReference type="AlphaFoldDB" id="A0AAD2FWD7"/>
<dbReference type="SUPFAM" id="SSF54427">
    <property type="entry name" value="NTF2-like"/>
    <property type="match status" value="2"/>
</dbReference>
<dbReference type="PANTHER" id="PTHR33698">
    <property type="entry name" value="NUCLEAR TRANSPORT FACTOR 2 (NTF2)-LIKE PROTEIN"/>
    <property type="match status" value="1"/>
</dbReference>
<dbReference type="Gene3D" id="3.10.450.50">
    <property type="match status" value="2"/>
</dbReference>
<name>A0AAD2FWD7_9STRA</name>
<organism evidence="1 2">
    <name type="scientific">Cylindrotheca closterium</name>
    <dbReference type="NCBI Taxonomy" id="2856"/>
    <lineage>
        <taxon>Eukaryota</taxon>
        <taxon>Sar</taxon>
        <taxon>Stramenopiles</taxon>
        <taxon>Ochrophyta</taxon>
        <taxon>Bacillariophyta</taxon>
        <taxon>Bacillariophyceae</taxon>
        <taxon>Bacillariophycidae</taxon>
        <taxon>Bacillariales</taxon>
        <taxon>Bacillariaceae</taxon>
        <taxon>Cylindrotheca</taxon>
    </lineage>
</organism>
<evidence type="ECO:0000313" key="1">
    <source>
        <dbReference type="EMBL" id="CAJ1954704.1"/>
    </source>
</evidence>
<sequence length="367" mass="40142">MILSRAPLYISLYACSIAVTNAFLPNSASSIGRITTITSGEHNKEVSSSTSLSANFLQDFLKGSPSLPLTGRNCQARDLMQDLIQNKKCFASEVGALAFGEACADDVVYNDCYEPSPFVGKAAVVGHMVAKVNQRKQQGDVRIDKISDGNIACGYAWTWVAGEQEGLRGTTFVELNSEGKIQFVQEIPEPIYKPGDLTLELLKAVTKGAEEKPKPKYTKRSPTAANEVAKYLYLEVQGGEVEESLRLFSDTIIYRDFNYDEVLKGTVEVKGFIEDFSFPGIEFKAQKFCDGVNSTCFTWEVRLNGQTDAIKGISFYELDPETRKVCYIRDVPESAIKPPPLGRLARTLKPGLGVLTGVPAGSRPGGM</sequence>
<dbReference type="InterPro" id="IPR032710">
    <property type="entry name" value="NTF2-like_dom_sf"/>
</dbReference>
<dbReference type="PANTHER" id="PTHR33698:SF3">
    <property type="entry name" value="OS09G0266000 PROTEIN"/>
    <property type="match status" value="1"/>
</dbReference>